<dbReference type="Gramene" id="Os07t0170016-01">
    <property type="protein sequence ID" value="Os07t0170016-01"/>
    <property type="gene ID" value="Os07g0170016"/>
</dbReference>
<evidence type="ECO:0000256" key="1">
    <source>
        <dbReference type="SAM" id="MobiDB-lite"/>
    </source>
</evidence>
<feature type="compositionally biased region" description="Basic and acidic residues" evidence="1">
    <location>
        <begin position="248"/>
        <end position="278"/>
    </location>
</feature>
<gene>
    <name evidence="2" type="ordered locus">Os07g0170016</name>
    <name evidence="2" type="ORF">OSNPB_070170016</name>
</gene>
<dbReference type="Proteomes" id="UP000059680">
    <property type="component" value="Chromosome 7"/>
</dbReference>
<reference evidence="2 3" key="3">
    <citation type="journal article" date="2013" name="Rice">
        <title>Improvement of the Oryza sativa Nipponbare reference genome using next generation sequence and optical map data.</title>
        <authorList>
            <person name="Kawahara Y."/>
            <person name="de la Bastide M."/>
            <person name="Hamilton J.P."/>
            <person name="Kanamori H."/>
            <person name="McCombie W.R."/>
            <person name="Ouyang S."/>
            <person name="Schwartz D.C."/>
            <person name="Tanaka T."/>
            <person name="Wu J."/>
            <person name="Zhou S."/>
            <person name="Childs K.L."/>
            <person name="Davidson R.M."/>
            <person name="Lin H."/>
            <person name="Quesada-Ocampo L."/>
            <person name="Vaillancourt B."/>
            <person name="Sakai H."/>
            <person name="Lee S.S."/>
            <person name="Kim J."/>
            <person name="Numa H."/>
            <person name="Itoh T."/>
            <person name="Buell C.R."/>
            <person name="Matsumoto T."/>
        </authorList>
    </citation>
    <scope>NUCLEOTIDE SEQUENCE [LARGE SCALE GENOMIC DNA]</scope>
    <source>
        <strain evidence="3">cv. Nipponbare</strain>
    </source>
</reference>
<organism evidence="2 3">
    <name type="scientific">Oryza sativa subsp. japonica</name>
    <name type="common">Rice</name>
    <dbReference type="NCBI Taxonomy" id="39947"/>
    <lineage>
        <taxon>Eukaryota</taxon>
        <taxon>Viridiplantae</taxon>
        <taxon>Streptophyta</taxon>
        <taxon>Embryophyta</taxon>
        <taxon>Tracheophyta</taxon>
        <taxon>Spermatophyta</taxon>
        <taxon>Magnoliopsida</taxon>
        <taxon>Liliopsida</taxon>
        <taxon>Poales</taxon>
        <taxon>Poaceae</taxon>
        <taxon>BOP clade</taxon>
        <taxon>Oryzoideae</taxon>
        <taxon>Oryzeae</taxon>
        <taxon>Oryzinae</taxon>
        <taxon>Oryza</taxon>
        <taxon>Oryza sativa</taxon>
    </lineage>
</organism>
<reference evidence="2 3" key="2">
    <citation type="journal article" date="2013" name="Plant Cell Physiol.">
        <title>Rice Annotation Project Database (RAP-DB): an integrative and interactive database for rice genomics.</title>
        <authorList>
            <person name="Sakai H."/>
            <person name="Lee S.S."/>
            <person name="Tanaka T."/>
            <person name="Numa H."/>
            <person name="Kim J."/>
            <person name="Kawahara Y."/>
            <person name="Wakimoto H."/>
            <person name="Yang C.C."/>
            <person name="Iwamoto M."/>
            <person name="Abe T."/>
            <person name="Yamada Y."/>
            <person name="Muto A."/>
            <person name="Inokuchi H."/>
            <person name="Ikemura T."/>
            <person name="Matsumoto T."/>
            <person name="Sasaki T."/>
            <person name="Itoh T."/>
        </authorList>
    </citation>
    <scope>NUCLEOTIDE SEQUENCE [LARGE SCALE GENOMIC DNA]</scope>
    <source>
        <strain evidence="3">cv. Nipponbare</strain>
    </source>
</reference>
<evidence type="ECO:0000313" key="3">
    <source>
        <dbReference type="Proteomes" id="UP000059680"/>
    </source>
</evidence>
<feature type="region of interest" description="Disordered" evidence="1">
    <location>
        <begin position="236"/>
        <end position="287"/>
    </location>
</feature>
<protein>
    <submittedName>
        <fullName evidence="2">Os07g0170016 protein</fullName>
    </submittedName>
</protein>
<feature type="region of interest" description="Disordered" evidence="1">
    <location>
        <begin position="133"/>
        <end position="155"/>
    </location>
</feature>
<dbReference type="AlphaFoldDB" id="A0A0P0X2N4"/>
<dbReference type="PaxDb" id="39947-A0A0P0X2N4"/>
<dbReference type="EMBL" id="AP014963">
    <property type="protein sequence ID" value="BAT00235.1"/>
    <property type="molecule type" value="Genomic_DNA"/>
</dbReference>
<keyword evidence="3" id="KW-1185">Reference proteome</keyword>
<feature type="non-terminal residue" evidence="2">
    <location>
        <position position="326"/>
    </location>
</feature>
<dbReference type="InParanoid" id="A0A0P0X2N4"/>
<name>A0A0P0X2N4_ORYSJ</name>
<proteinExistence type="predicted"/>
<dbReference type="eggNOG" id="ENOG502T2EV">
    <property type="taxonomic scope" value="Eukaryota"/>
</dbReference>
<sequence length="326" mass="34105">MNRSVDSNRISPNVPKFIQFSATFEHAAKSLVPPTPPSRDVAAVDTYDLAVGPLGGVGAEEADHGGDVAGIAEPPRRVGIHGALHPRLVLAGEEHVRRHGARRDAVRRDAGALELLRHGPHHRLHRRLGRRVRRVARRQRRDHRRGDGHDAAAAGEAVRRLAEAEERAAQVDGDGAVEVGGGGVRQVRVPVVEQAGVRHEDVRPGAEGRLGGVEEGADARLVGHVGLDGHGAGELRGERVGLGGAGRVPEDEARAERGQVRRDAAPDAARRARHDGHAAGEGLGRRLRRSGGGDCGGGGGGGHCPLDLGVISRCAALDCSGGDAEL</sequence>
<evidence type="ECO:0000313" key="2">
    <source>
        <dbReference type="EMBL" id="BAT00235.1"/>
    </source>
</evidence>
<dbReference type="FunCoup" id="A0A0P0X2N4">
    <property type="interactions" value="271"/>
</dbReference>
<reference evidence="3" key="1">
    <citation type="journal article" date="2005" name="Nature">
        <title>The map-based sequence of the rice genome.</title>
        <authorList>
            <consortium name="International rice genome sequencing project (IRGSP)"/>
            <person name="Matsumoto T."/>
            <person name="Wu J."/>
            <person name="Kanamori H."/>
            <person name="Katayose Y."/>
            <person name="Fujisawa M."/>
            <person name="Namiki N."/>
            <person name="Mizuno H."/>
            <person name="Yamamoto K."/>
            <person name="Antonio B.A."/>
            <person name="Baba T."/>
            <person name="Sakata K."/>
            <person name="Nagamura Y."/>
            <person name="Aoki H."/>
            <person name="Arikawa K."/>
            <person name="Arita K."/>
            <person name="Bito T."/>
            <person name="Chiden Y."/>
            <person name="Fujitsuka N."/>
            <person name="Fukunaka R."/>
            <person name="Hamada M."/>
            <person name="Harada C."/>
            <person name="Hayashi A."/>
            <person name="Hijishita S."/>
            <person name="Honda M."/>
            <person name="Hosokawa S."/>
            <person name="Ichikawa Y."/>
            <person name="Idonuma A."/>
            <person name="Iijima M."/>
            <person name="Ikeda M."/>
            <person name="Ikeno M."/>
            <person name="Ito K."/>
            <person name="Ito S."/>
            <person name="Ito T."/>
            <person name="Ito Y."/>
            <person name="Ito Y."/>
            <person name="Iwabuchi A."/>
            <person name="Kamiya K."/>
            <person name="Karasawa W."/>
            <person name="Kurita K."/>
            <person name="Katagiri S."/>
            <person name="Kikuta A."/>
            <person name="Kobayashi H."/>
            <person name="Kobayashi N."/>
            <person name="Machita K."/>
            <person name="Maehara T."/>
            <person name="Masukawa M."/>
            <person name="Mizubayashi T."/>
            <person name="Mukai Y."/>
            <person name="Nagasaki H."/>
            <person name="Nagata Y."/>
            <person name="Naito S."/>
            <person name="Nakashima M."/>
            <person name="Nakama Y."/>
            <person name="Nakamichi Y."/>
            <person name="Nakamura M."/>
            <person name="Meguro A."/>
            <person name="Negishi M."/>
            <person name="Ohta I."/>
            <person name="Ohta T."/>
            <person name="Okamoto M."/>
            <person name="Ono N."/>
            <person name="Saji S."/>
            <person name="Sakaguchi M."/>
            <person name="Sakai K."/>
            <person name="Shibata M."/>
            <person name="Shimokawa T."/>
            <person name="Song J."/>
            <person name="Takazaki Y."/>
            <person name="Terasawa K."/>
            <person name="Tsugane M."/>
            <person name="Tsuji K."/>
            <person name="Ueda S."/>
            <person name="Waki K."/>
            <person name="Yamagata H."/>
            <person name="Yamamoto M."/>
            <person name="Yamamoto S."/>
            <person name="Yamane H."/>
            <person name="Yoshiki S."/>
            <person name="Yoshihara R."/>
            <person name="Yukawa K."/>
            <person name="Zhong H."/>
            <person name="Yano M."/>
            <person name="Yuan Q."/>
            <person name="Ouyang S."/>
            <person name="Liu J."/>
            <person name="Jones K.M."/>
            <person name="Gansberger K."/>
            <person name="Moffat K."/>
            <person name="Hill J."/>
            <person name="Bera J."/>
            <person name="Fadrosh D."/>
            <person name="Jin S."/>
            <person name="Johri S."/>
            <person name="Kim M."/>
            <person name="Overton L."/>
            <person name="Reardon M."/>
            <person name="Tsitrin T."/>
            <person name="Vuong H."/>
            <person name="Weaver B."/>
            <person name="Ciecko A."/>
            <person name="Tallon L."/>
            <person name="Jackson J."/>
            <person name="Pai G."/>
            <person name="Aken S.V."/>
            <person name="Utterback T."/>
            <person name="Reidmuller S."/>
            <person name="Feldblyum T."/>
            <person name="Hsiao J."/>
            <person name="Zismann V."/>
            <person name="Iobst S."/>
            <person name="de Vazeille A.R."/>
            <person name="Buell C.R."/>
            <person name="Ying K."/>
            <person name="Li Y."/>
            <person name="Lu T."/>
            <person name="Huang Y."/>
            <person name="Zhao Q."/>
            <person name="Feng Q."/>
            <person name="Zhang L."/>
            <person name="Zhu J."/>
            <person name="Weng Q."/>
            <person name="Mu J."/>
            <person name="Lu Y."/>
            <person name="Fan D."/>
            <person name="Liu Y."/>
            <person name="Guan J."/>
            <person name="Zhang Y."/>
            <person name="Yu S."/>
            <person name="Liu X."/>
            <person name="Zhang Y."/>
            <person name="Hong G."/>
            <person name="Han B."/>
            <person name="Choisne N."/>
            <person name="Demange N."/>
            <person name="Orjeda G."/>
            <person name="Samain S."/>
            <person name="Cattolico L."/>
            <person name="Pelletier E."/>
            <person name="Couloux A."/>
            <person name="Segurens B."/>
            <person name="Wincker P."/>
            <person name="D'Hont A."/>
            <person name="Scarpelli C."/>
            <person name="Weissenbach J."/>
            <person name="Salanoubat M."/>
            <person name="Quetier F."/>
            <person name="Yu Y."/>
            <person name="Kim H.R."/>
            <person name="Rambo T."/>
            <person name="Currie J."/>
            <person name="Collura K."/>
            <person name="Luo M."/>
            <person name="Yang T."/>
            <person name="Ammiraju J.S.S."/>
            <person name="Engler F."/>
            <person name="Soderlund C."/>
            <person name="Wing R.A."/>
            <person name="Palmer L.E."/>
            <person name="de la Bastide M."/>
            <person name="Spiegel L."/>
            <person name="Nascimento L."/>
            <person name="Zutavern T."/>
            <person name="O'Shaughnessy A."/>
            <person name="Dike S."/>
            <person name="Dedhia N."/>
            <person name="Preston R."/>
            <person name="Balija V."/>
            <person name="McCombie W.R."/>
            <person name="Chow T."/>
            <person name="Chen H."/>
            <person name="Chung M."/>
            <person name="Chen C."/>
            <person name="Shaw J."/>
            <person name="Wu H."/>
            <person name="Hsiao K."/>
            <person name="Chao Y."/>
            <person name="Chu M."/>
            <person name="Cheng C."/>
            <person name="Hour A."/>
            <person name="Lee P."/>
            <person name="Lin S."/>
            <person name="Lin Y."/>
            <person name="Liou J."/>
            <person name="Liu S."/>
            <person name="Hsing Y."/>
            <person name="Raghuvanshi S."/>
            <person name="Mohanty A."/>
            <person name="Bharti A.K."/>
            <person name="Gaur A."/>
            <person name="Gupta V."/>
            <person name="Kumar D."/>
            <person name="Ravi V."/>
            <person name="Vij S."/>
            <person name="Kapur A."/>
            <person name="Khurana P."/>
            <person name="Khurana P."/>
            <person name="Khurana J.P."/>
            <person name="Tyagi A.K."/>
            <person name="Gaikwad K."/>
            <person name="Singh A."/>
            <person name="Dalal V."/>
            <person name="Srivastava S."/>
            <person name="Dixit A."/>
            <person name="Pal A.K."/>
            <person name="Ghazi I.A."/>
            <person name="Yadav M."/>
            <person name="Pandit A."/>
            <person name="Bhargava A."/>
            <person name="Sureshbabu K."/>
            <person name="Batra K."/>
            <person name="Sharma T.R."/>
            <person name="Mohapatra T."/>
            <person name="Singh N.K."/>
            <person name="Messing J."/>
            <person name="Nelson A.B."/>
            <person name="Fuks G."/>
            <person name="Kavchok S."/>
            <person name="Keizer G."/>
            <person name="Linton E."/>
            <person name="Llaca V."/>
            <person name="Song R."/>
            <person name="Tanyolac B."/>
            <person name="Young S."/>
            <person name="Ho-Il K."/>
            <person name="Hahn J.H."/>
            <person name="Sangsakoo G."/>
            <person name="Vanavichit A."/>
            <person name="de Mattos Luiz.A.T."/>
            <person name="Zimmer P.D."/>
            <person name="Malone G."/>
            <person name="Dellagostin O."/>
            <person name="de Oliveira A.C."/>
            <person name="Bevan M."/>
            <person name="Bancroft I."/>
            <person name="Minx P."/>
            <person name="Cordum H."/>
            <person name="Wilson R."/>
            <person name="Cheng Z."/>
            <person name="Jin W."/>
            <person name="Jiang J."/>
            <person name="Leong S.A."/>
            <person name="Iwama H."/>
            <person name="Gojobori T."/>
            <person name="Itoh T."/>
            <person name="Niimura Y."/>
            <person name="Fujii Y."/>
            <person name="Habara T."/>
            <person name="Sakai H."/>
            <person name="Sato Y."/>
            <person name="Wilson G."/>
            <person name="Kumar K."/>
            <person name="McCouch S."/>
            <person name="Juretic N."/>
            <person name="Hoen D."/>
            <person name="Wright S."/>
            <person name="Bruskiewich R."/>
            <person name="Bureau T."/>
            <person name="Miyao A."/>
            <person name="Hirochika H."/>
            <person name="Nishikawa T."/>
            <person name="Kadowaki K."/>
            <person name="Sugiura M."/>
            <person name="Burr B."/>
            <person name="Sasaki T."/>
        </authorList>
    </citation>
    <scope>NUCLEOTIDE SEQUENCE [LARGE SCALE GENOMIC DNA]</scope>
    <source>
        <strain evidence="3">cv. Nipponbare</strain>
    </source>
</reference>
<accession>A0A0P0X2N4</accession>
<feature type="compositionally biased region" description="Basic residues" evidence="1">
    <location>
        <begin position="133"/>
        <end position="143"/>
    </location>
</feature>